<dbReference type="Proteomes" id="UP000621266">
    <property type="component" value="Unassembled WGS sequence"/>
</dbReference>
<evidence type="ECO:0000313" key="3">
    <source>
        <dbReference type="EMBL" id="KAF4405861.1"/>
    </source>
</evidence>
<dbReference type="CDD" id="cd00085">
    <property type="entry name" value="HNHc"/>
    <property type="match status" value="1"/>
</dbReference>
<feature type="compositionally biased region" description="Polar residues" evidence="1">
    <location>
        <begin position="61"/>
        <end position="71"/>
    </location>
</feature>
<dbReference type="EMBL" id="WHPN01000402">
    <property type="protein sequence ID" value="KAF4405861.1"/>
    <property type="molecule type" value="Genomic_DNA"/>
</dbReference>
<sequence>MLRSPAWTWDELMLACALVVDNGWHELREGDRSVRELSDLLRSLPVHHSEARNLPGFRSAGSVSRKTTDLATNHPGYRGRATKGGRLDRVVIDAFLQQPDEMAKSARAIEEGLRSGALQQIPEQPEEVTEDGITALEGRLLARWAISRERDAGLRARKVKSVLALGKPIRCEVCTFDFQRFYGELGDGYIEVHHTLPLHVSGPRETQLKDLSLVCSNCHRMCHRGHLGKSWRTPADLRAELQKAGQVLRTQ</sequence>
<evidence type="ECO:0000256" key="1">
    <source>
        <dbReference type="SAM" id="MobiDB-lite"/>
    </source>
</evidence>
<dbReference type="GO" id="GO:0004519">
    <property type="term" value="F:endonuclease activity"/>
    <property type="evidence" value="ECO:0007669"/>
    <property type="project" value="UniProtKB-KW"/>
</dbReference>
<dbReference type="InterPro" id="IPR002711">
    <property type="entry name" value="HNH"/>
</dbReference>
<keyword evidence="4" id="KW-1185">Reference proteome</keyword>
<reference evidence="3 4" key="1">
    <citation type="submission" date="2019-10" db="EMBL/GenBank/DDBJ databases">
        <title>Streptomyces tenebrisbrunneis sp.nov., an endogenous actinomycete isolated from of Lycium ruthenicum.</title>
        <authorList>
            <person name="Ma L."/>
        </authorList>
    </citation>
    <scope>NUCLEOTIDE SEQUENCE [LARGE SCALE GENOMIC DNA]</scope>
    <source>
        <strain evidence="3 4">TRM 66187</strain>
    </source>
</reference>
<gene>
    <name evidence="3" type="ORF">GCU69_28140</name>
</gene>
<protein>
    <submittedName>
        <fullName evidence="3">HNH endonuclease</fullName>
    </submittedName>
</protein>
<comment type="caution">
    <text evidence="3">The sequence shown here is derived from an EMBL/GenBank/DDBJ whole genome shotgun (WGS) entry which is preliminary data.</text>
</comment>
<dbReference type="Pfam" id="PF01844">
    <property type="entry name" value="HNH"/>
    <property type="match status" value="1"/>
</dbReference>
<keyword evidence="3" id="KW-0378">Hydrolase</keyword>
<evidence type="ECO:0000313" key="4">
    <source>
        <dbReference type="Proteomes" id="UP000621266"/>
    </source>
</evidence>
<name>A0ABQ7FDI9_9ACTN</name>
<dbReference type="InterPro" id="IPR003615">
    <property type="entry name" value="HNH_nuc"/>
</dbReference>
<proteinExistence type="predicted"/>
<feature type="domain" description="HNH" evidence="2">
    <location>
        <begin position="171"/>
        <end position="224"/>
    </location>
</feature>
<organism evidence="3 4">
    <name type="scientific">Streptomyces lycii</name>
    <dbReference type="NCBI Taxonomy" id="2654337"/>
    <lineage>
        <taxon>Bacteria</taxon>
        <taxon>Bacillati</taxon>
        <taxon>Actinomycetota</taxon>
        <taxon>Actinomycetes</taxon>
        <taxon>Kitasatosporales</taxon>
        <taxon>Streptomycetaceae</taxon>
        <taxon>Streptomyces</taxon>
    </lineage>
</organism>
<evidence type="ECO:0000259" key="2">
    <source>
        <dbReference type="Pfam" id="PF01844"/>
    </source>
</evidence>
<keyword evidence="3" id="KW-0540">Nuclease</keyword>
<feature type="region of interest" description="Disordered" evidence="1">
    <location>
        <begin position="55"/>
        <end position="77"/>
    </location>
</feature>
<dbReference type="RefSeq" id="WP_156207524.1">
    <property type="nucleotide sequence ID" value="NZ_WHPN01000402.1"/>
</dbReference>
<keyword evidence="3" id="KW-0255">Endonuclease</keyword>
<accession>A0ABQ7FDI9</accession>